<dbReference type="RefSeq" id="WP_238714450.1">
    <property type="nucleotide sequence ID" value="NZ_JAEPBH010000034.1"/>
</dbReference>
<comment type="caution">
    <text evidence="2">The sequence shown here is derived from an EMBL/GenBank/DDBJ whole genome shotgun (WGS) entry which is preliminary data.</text>
</comment>
<evidence type="ECO:0000259" key="1">
    <source>
        <dbReference type="Pfam" id="PF01636"/>
    </source>
</evidence>
<dbReference type="InterPro" id="IPR002575">
    <property type="entry name" value="Aminoglycoside_PTrfase"/>
</dbReference>
<name>A0A8K0V8P7_9ENTR</name>
<protein>
    <submittedName>
        <fullName evidence="2">Phosphotransferase</fullName>
    </submittedName>
</protein>
<reference evidence="2" key="1">
    <citation type="submission" date="2021-01" db="EMBL/GenBank/DDBJ databases">
        <title>Intestinitalea alba gen. nov., sp. nov., a novel genus of the family Enterobacteriaceae, isolated from the gut of the plastic-eating mealworm Tenebrio molitor L.</title>
        <authorList>
            <person name="Yang Y."/>
        </authorList>
    </citation>
    <scope>NUCLEOTIDE SEQUENCE</scope>
    <source>
        <strain evidence="2">BIT-L3</strain>
    </source>
</reference>
<feature type="domain" description="Aminoglycoside phosphotransferase" evidence="1">
    <location>
        <begin position="203"/>
        <end position="378"/>
    </location>
</feature>
<sequence length="761" mass="85516">MTAWNKERALVAADPRLPGLGLLLDESRLLAALRKLPLFTSARALRTRYLRYKHATSCVLALEIDTGDEQPLCWVARALTVERFAVSWQHPKRQALVATNDPQAPMAIQEQAIILEHPCQDRGLRHLRFLWDAQSRLRLLQRWLPTQAERETIHCRFLRYKPGRRCVAGLYCGEVPLAIVRCASAKDYGTILQGCATGAALGHIDILGLEGRYRMAATRWLPGESLDQLLTHASMPVWVEDAGKALAEIHDAPFTLPLRRSQQDDMCQVRREQESLATIDPQAQARFSRCLLQLEAYLDRFSTPSVVLHGDFSADQVIIAQDGRLRIIDWDRSACGHPLNDLGSFIARLEMDVIEEQLTRERADIARRALLKGYTSARSLALDGLLWYTVRALLSLATEPFRKRSRRWPQIVDALLTRAEQLCDDALRNYASTDWQHRMIQLTSPDVMEAPLKQALGLAPQARLREACVLRQKPGRRALIAWRFATGTESNRKIVGKYRAKGLDHKAFACQQALWRDGFHAQARFSVPEPLAVLDAQHIWLQRHVDGVTLAELLLKKPPPGVLADTGSAAGLALAALQHSTALRQAVGNRHWAFSDELQVLSEGFEHVASRYPNWRSRLSSLFAACARLSSPLTMARQSVLHRDFYPEQVLVSPSDARHLTLLDFDLCSYGAAALDAGNYLAHVSELALRQYADIGAFGVHEKAFLRAYLNASPQVTSAEVQAYRALSLARHIFLSTRFTARTHTTQALLIYCEKLMEPFS</sequence>
<dbReference type="PANTHER" id="PTHR40086">
    <property type="entry name" value="PHOSPHOTRANSFERASE YTMP-RELATED"/>
    <property type="match status" value="1"/>
</dbReference>
<dbReference type="Proteomes" id="UP000659047">
    <property type="component" value="Unassembled WGS sequence"/>
</dbReference>
<dbReference type="InterPro" id="IPR052077">
    <property type="entry name" value="CcrZ_PhaseVar_Mediator"/>
</dbReference>
<dbReference type="PANTHER" id="PTHR40086:SF1">
    <property type="entry name" value="CELL CYCLE REGULATOR CCRZ"/>
    <property type="match status" value="1"/>
</dbReference>
<dbReference type="InterPro" id="IPR011009">
    <property type="entry name" value="Kinase-like_dom_sf"/>
</dbReference>
<feature type="domain" description="Aminoglycoside phosphotransferase" evidence="1">
    <location>
        <begin position="521"/>
        <end position="695"/>
    </location>
</feature>
<dbReference type="EMBL" id="JAEPBH010000034">
    <property type="protein sequence ID" value="MBK4716245.1"/>
    <property type="molecule type" value="Genomic_DNA"/>
</dbReference>
<evidence type="ECO:0000313" key="3">
    <source>
        <dbReference type="Proteomes" id="UP000659047"/>
    </source>
</evidence>
<organism evidence="2 3">
    <name type="scientific">Tenebrionibacter intestinalis</name>
    <dbReference type="NCBI Taxonomy" id="2799638"/>
    <lineage>
        <taxon>Bacteria</taxon>
        <taxon>Pseudomonadati</taxon>
        <taxon>Pseudomonadota</taxon>
        <taxon>Gammaproteobacteria</taxon>
        <taxon>Enterobacterales</taxon>
        <taxon>Enterobacteriaceae</taxon>
        <taxon>Tenebrionibacter/Tenebrionicola group</taxon>
        <taxon>Tenebrionibacter</taxon>
    </lineage>
</organism>
<dbReference type="AlphaFoldDB" id="A0A8K0V8P7"/>
<dbReference type="Pfam" id="PF01636">
    <property type="entry name" value="APH"/>
    <property type="match status" value="2"/>
</dbReference>
<accession>A0A8K0V8P7</accession>
<evidence type="ECO:0000313" key="2">
    <source>
        <dbReference type="EMBL" id="MBK4716245.1"/>
    </source>
</evidence>
<gene>
    <name evidence="2" type="ORF">JJB97_13095</name>
</gene>
<dbReference type="Gene3D" id="3.90.1200.10">
    <property type="match status" value="2"/>
</dbReference>
<proteinExistence type="predicted"/>
<keyword evidence="3" id="KW-1185">Reference proteome</keyword>
<dbReference type="SUPFAM" id="SSF56112">
    <property type="entry name" value="Protein kinase-like (PK-like)"/>
    <property type="match status" value="2"/>
</dbReference>